<dbReference type="GO" id="GO:0006352">
    <property type="term" value="P:DNA-templated transcription initiation"/>
    <property type="evidence" value="ECO:0007669"/>
    <property type="project" value="InterPro"/>
</dbReference>
<keyword evidence="4" id="KW-0238">DNA-binding</keyword>
<evidence type="ECO:0000259" key="7">
    <source>
        <dbReference type="Pfam" id="PF08281"/>
    </source>
</evidence>
<protein>
    <submittedName>
        <fullName evidence="8">Sigma-70 family RNA polymerase sigma factor</fullName>
    </submittedName>
</protein>
<dbReference type="InterPro" id="IPR007627">
    <property type="entry name" value="RNA_pol_sigma70_r2"/>
</dbReference>
<evidence type="ECO:0000313" key="9">
    <source>
        <dbReference type="Proteomes" id="UP000266177"/>
    </source>
</evidence>
<evidence type="ECO:0000313" key="8">
    <source>
        <dbReference type="EMBL" id="RJG26905.1"/>
    </source>
</evidence>
<dbReference type="PANTHER" id="PTHR43133">
    <property type="entry name" value="RNA POLYMERASE ECF-TYPE SIGMA FACTO"/>
    <property type="match status" value="1"/>
</dbReference>
<evidence type="ECO:0000256" key="1">
    <source>
        <dbReference type="ARBA" id="ARBA00010641"/>
    </source>
</evidence>
<evidence type="ECO:0000256" key="2">
    <source>
        <dbReference type="ARBA" id="ARBA00023015"/>
    </source>
</evidence>
<evidence type="ECO:0000259" key="6">
    <source>
        <dbReference type="Pfam" id="PF04542"/>
    </source>
</evidence>
<gene>
    <name evidence="8" type="ORF">DQX05_02480</name>
</gene>
<dbReference type="EMBL" id="QYZD01000001">
    <property type="protein sequence ID" value="RJG26905.1"/>
    <property type="molecule type" value="Genomic_DNA"/>
</dbReference>
<dbReference type="Gene3D" id="1.10.10.10">
    <property type="entry name" value="Winged helix-like DNA-binding domain superfamily/Winged helix DNA-binding domain"/>
    <property type="match status" value="1"/>
</dbReference>
<reference evidence="8 9" key="1">
    <citation type="submission" date="2018-09" db="EMBL/GenBank/DDBJ databases">
        <title>Paenibacillus SK2017-BO5.</title>
        <authorList>
            <person name="Piskunova J.V."/>
            <person name="Dubiley S.A."/>
            <person name="Severinov K.V."/>
        </authorList>
    </citation>
    <scope>NUCLEOTIDE SEQUENCE [LARGE SCALE GENOMIC DNA]</scope>
    <source>
        <strain evidence="8 9">BO5</strain>
    </source>
</reference>
<feature type="domain" description="RNA polymerase sigma-70 region 2" evidence="6">
    <location>
        <begin position="17"/>
        <end position="82"/>
    </location>
</feature>
<dbReference type="InterPro" id="IPR014284">
    <property type="entry name" value="RNA_pol_sigma-70_dom"/>
</dbReference>
<dbReference type="Pfam" id="PF04542">
    <property type="entry name" value="Sigma70_r2"/>
    <property type="match status" value="1"/>
</dbReference>
<accession>A0A3A3GP73</accession>
<dbReference type="SUPFAM" id="SSF88946">
    <property type="entry name" value="Sigma2 domain of RNA polymerase sigma factors"/>
    <property type="match status" value="1"/>
</dbReference>
<keyword evidence="2" id="KW-0805">Transcription regulation</keyword>
<dbReference type="InterPro" id="IPR013249">
    <property type="entry name" value="RNA_pol_sigma70_r4_t2"/>
</dbReference>
<keyword evidence="3" id="KW-0731">Sigma factor</keyword>
<dbReference type="NCBIfam" id="TIGR02937">
    <property type="entry name" value="sigma70-ECF"/>
    <property type="match status" value="1"/>
</dbReference>
<evidence type="ECO:0000256" key="4">
    <source>
        <dbReference type="ARBA" id="ARBA00023125"/>
    </source>
</evidence>
<keyword evidence="5" id="KW-0804">Transcription</keyword>
<comment type="similarity">
    <text evidence="1">Belongs to the sigma-70 factor family. ECF subfamily.</text>
</comment>
<feature type="domain" description="RNA polymerase sigma factor 70 region 4 type 2" evidence="7">
    <location>
        <begin position="121"/>
        <end position="173"/>
    </location>
</feature>
<dbReference type="PANTHER" id="PTHR43133:SF8">
    <property type="entry name" value="RNA POLYMERASE SIGMA FACTOR HI_1459-RELATED"/>
    <property type="match status" value="1"/>
</dbReference>
<dbReference type="GO" id="GO:0016987">
    <property type="term" value="F:sigma factor activity"/>
    <property type="evidence" value="ECO:0007669"/>
    <property type="project" value="UniProtKB-KW"/>
</dbReference>
<evidence type="ECO:0000256" key="3">
    <source>
        <dbReference type="ARBA" id="ARBA00023082"/>
    </source>
</evidence>
<dbReference type="InterPro" id="IPR013325">
    <property type="entry name" value="RNA_pol_sigma_r2"/>
</dbReference>
<dbReference type="GO" id="GO:0003677">
    <property type="term" value="F:DNA binding"/>
    <property type="evidence" value="ECO:0007669"/>
    <property type="project" value="UniProtKB-KW"/>
</dbReference>
<dbReference type="OrthoDB" id="9785675at2"/>
<dbReference type="CDD" id="cd06171">
    <property type="entry name" value="Sigma70_r4"/>
    <property type="match status" value="1"/>
</dbReference>
<proteinExistence type="inferred from homology"/>
<dbReference type="Pfam" id="PF08281">
    <property type="entry name" value="Sigma70_r4_2"/>
    <property type="match status" value="1"/>
</dbReference>
<dbReference type="Gene3D" id="1.10.1740.10">
    <property type="match status" value="1"/>
</dbReference>
<sequence length="196" mass="23255">MWGNAGSVRYDLETVLERYKHPLYRYCLHLCGSASDADDLFQDVWIRAIKHWDSYDANRSLENWLFTIATNLYRDRYRKAKRWLGRVKQYFNPELQQREIANIPGSPDEPEDLLIASYRKELVRRALSRLKDEHRILLVLYYFEECTYREAAEILRIPEGTVKSRLNSAKKALKKERSDCPCDRYRGDGMAHGMDK</sequence>
<evidence type="ECO:0000256" key="5">
    <source>
        <dbReference type="ARBA" id="ARBA00023163"/>
    </source>
</evidence>
<dbReference type="InterPro" id="IPR013324">
    <property type="entry name" value="RNA_pol_sigma_r3/r4-like"/>
</dbReference>
<name>A0A3A3GP73_PANTH</name>
<dbReference type="SUPFAM" id="SSF88659">
    <property type="entry name" value="Sigma3 and sigma4 domains of RNA polymerase sigma factors"/>
    <property type="match status" value="1"/>
</dbReference>
<organism evidence="8 9">
    <name type="scientific">Paenibacillus thiaminolyticus</name>
    <name type="common">Bacillus thiaminolyticus</name>
    <dbReference type="NCBI Taxonomy" id="49283"/>
    <lineage>
        <taxon>Bacteria</taxon>
        <taxon>Bacillati</taxon>
        <taxon>Bacillota</taxon>
        <taxon>Bacilli</taxon>
        <taxon>Bacillales</taxon>
        <taxon>Paenibacillaceae</taxon>
        <taxon>Paenibacillus</taxon>
    </lineage>
</organism>
<dbReference type="Proteomes" id="UP000266177">
    <property type="component" value="Unassembled WGS sequence"/>
</dbReference>
<dbReference type="InterPro" id="IPR036388">
    <property type="entry name" value="WH-like_DNA-bd_sf"/>
</dbReference>
<comment type="caution">
    <text evidence="8">The sequence shown here is derived from an EMBL/GenBank/DDBJ whole genome shotgun (WGS) entry which is preliminary data.</text>
</comment>
<dbReference type="AlphaFoldDB" id="A0A3A3GP73"/>
<dbReference type="RefSeq" id="WP_119790559.1">
    <property type="nucleotide sequence ID" value="NZ_QYZD01000001.1"/>
</dbReference>
<dbReference type="InterPro" id="IPR039425">
    <property type="entry name" value="RNA_pol_sigma-70-like"/>
</dbReference>